<dbReference type="RefSeq" id="XP_018488477.2">
    <property type="nucleotide sequence ID" value="XM_018632975.2"/>
</dbReference>
<keyword evidence="10 18" id="KW-0067">ATP-binding</keyword>
<name>A0A6J0NUL6_RAPSA</name>
<evidence type="ECO:0000256" key="16">
    <source>
        <dbReference type="ARBA" id="ARBA00048351"/>
    </source>
</evidence>
<dbReference type="SUPFAM" id="SSF52374">
    <property type="entry name" value="Nucleotidylyl transferase"/>
    <property type="match status" value="1"/>
</dbReference>
<comment type="function">
    <text evidence="1">Catalyzes the attachment of glutamate to tRNA(Glu) in a two-step reaction: glutamate is first activated by ATP to form Glu-AMP and then transferred to the acceptor end of tRNA(Glu).</text>
</comment>
<reference evidence="21" key="1">
    <citation type="journal article" date="2019" name="Database">
        <title>The radish genome database (RadishGD): an integrated information resource for radish genomics.</title>
        <authorList>
            <person name="Yu H.J."/>
            <person name="Baek S."/>
            <person name="Lee Y.J."/>
            <person name="Cho A."/>
            <person name="Mun J.H."/>
        </authorList>
    </citation>
    <scope>NUCLEOTIDE SEQUENCE [LARGE SCALE GENOMIC DNA]</scope>
    <source>
        <strain evidence="21">cv. WK10039</strain>
    </source>
</reference>
<evidence type="ECO:0000256" key="11">
    <source>
        <dbReference type="ARBA" id="ARBA00022917"/>
    </source>
</evidence>
<keyword evidence="11 18" id="KW-0648">Protein biosynthesis</keyword>
<reference evidence="22" key="2">
    <citation type="submission" date="2025-08" db="UniProtKB">
        <authorList>
            <consortium name="RefSeq"/>
        </authorList>
    </citation>
    <scope>IDENTIFICATION</scope>
    <source>
        <tissue evidence="22">Leaf</tissue>
    </source>
</reference>
<gene>
    <name evidence="22" type="primary">LOC108859122</name>
</gene>
<evidence type="ECO:0000256" key="8">
    <source>
        <dbReference type="ARBA" id="ARBA00022640"/>
    </source>
</evidence>
<evidence type="ECO:0000313" key="22">
    <source>
        <dbReference type="RefSeq" id="XP_018488477.2"/>
    </source>
</evidence>
<evidence type="ECO:0000256" key="14">
    <source>
        <dbReference type="ARBA" id="ARBA00023146"/>
    </source>
</evidence>
<evidence type="ECO:0000256" key="5">
    <source>
        <dbReference type="ARBA" id="ARBA00012835"/>
    </source>
</evidence>
<dbReference type="GO" id="GO:0009791">
    <property type="term" value="P:post-embryonic development"/>
    <property type="evidence" value="ECO:0007669"/>
    <property type="project" value="UniProtKB-ARBA"/>
</dbReference>
<dbReference type="GO" id="GO:0008270">
    <property type="term" value="F:zinc ion binding"/>
    <property type="evidence" value="ECO:0007669"/>
    <property type="project" value="InterPro"/>
</dbReference>
<dbReference type="Gene3D" id="1.10.10.350">
    <property type="match status" value="1"/>
</dbReference>
<evidence type="ECO:0000256" key="9">
    <source>
        <dbReference type="ARBA" id="ARBA00022741"/>
    </source>
</evidence>
<evidence type="ECO:0000256" key="13">
    <source>
        <dbReference type="ARBA" id="ARBA00023128"/>
    </source>
</evidence>
<dbReference type="InterPro" id="IPR045462">
    <property type="entry name" value="aa-tRNA-synth_I_cd-bd"/>
</dbReference>
<dbReference type="GO" id="GO:0005524">
    <property type="term" value="F:ATP binding"/>
    <property type="evidence" value="ECO:0007669"/>
    <property type="project" value="UniProtKB-KW"/>
</dbReference>
<dbReference type="InterPro" id="IPR049940">
    <property type="entry name" value="GluQ/Sye"/>
</dbReference>
<evidence type="ECO:0000256" key="7">
    <source>
        <dbReference type="ARBA" id="ARBA00022598"/>
    </source>
</evidence>
<evidence type="ECO:0000313" key="21">
    <source>
        <dbReference type="Proteomes" id="UP000504610"/>
    </source>
</evidence>
<dbReference type="GO" id="GO:0009507">
    <property type="term" value="C:chloroplast"/>
    <property type="evidence" value="ECO:0007669"/>
    <property type="project" value="UniProtKB-SubCell"/>
</dbReference>
<proteinExistence type="inferred from homology"/>
<dbReference type="Gene3D" id="3.40.50.620">
    <property type="entry name" value="HUPs"/>
    <property type="match status" value="1"/>
</dbReference>
<dbReference type="InterPro" id="IPR020058">
    <property type="entry name" value="Glu/Gln-tRNA-synth_Ib_cat-dom"/>
</dbReference>
<comment type="catalytic activity">
    <reaction evidence="16">
        <text>tRNA(Glu) + L-glutamate + ATP = L-glutamyl-tRNA(Glu) + AMP + diphosphate</text>
        <dbReference type="Rhea" id="RHEA:23540"/>
        <dbReference type="Rhea" id="RHEA-COMP:9663"/>
        <dbReference type="Rhea" id="RHEA-COMP:9680"/>
        <dbReference type="ChEBI" id="CHEBI:29985"/>
        <dbReference type="ChEBI" id="CHEBI:30616"/>
        <dbReference type="ChEBI" id="CHEBI:33019"/>
        <dbReference type="ChEBI" id="CHEBI:78442"/>
        <dbReference type="ChEBI" id="CHEBI:78520"/>
        <dbReference type="ChEBI" id="CHEBI:456215"/>
        <dbReference type="EC" id="6.1.1.17"/>
    </reaction>
</comment>
<comment type="subcellular location">
    <subcellularLocation>
        <location evidence="2">Mitochondrion</location>
    </subcellularLocation>
    <subcellularLocation>
        <location evidence="3">Plastid</location>
        <location evidence="3">Chloroplast</location>
    </subcellularLocation>
</comment>
<evidence type="ECO:0000259" key="19">
    <source>
        <dbReference type="Pfam" id="PF00749"/>
    </source>
</evidence>
<evidence type="ECO:0000256" key="3">
    <source>
        <dbReference type="ARBA" id="ARBA00004229"/>
    </source>
</evidence>
<dbReference type="FunFam" id="1.10.10.350:FF:000004">
    <property type="entry name" value="Glutamate--tRNA ligase chloroplastic/mitochondrial"/>
    <property type="match status" value="1"/>
</dbReference>
<dbReference type="KEGG" id="rsz:108859122"/>
<dbReference type="CDD" id="cd00808">
    <property type="entry name" value="GluRS_core"/>
    <property type="match status" value="1"/>
</dbReference>
<dbReference type="PRINTS" id="PR00987">
    <property type="entry name" value="TRNASYNTHGLU"/>
</dbReference>
<evidence type="ECO:0000256" key="10">
    <source>
        <dbReference type="ARBA" id="ARBA00022840"/>
    </source>
</evidence>
<evidence type="ECO:0000256" key="6">
    <source>
        <dbReference type="ARBA" id="ARBA00022528"/>
    </source>
</evidence>
<keyword evidence="14 18" id="KW-0030">Aminoacyl-tRNA synthetase</keyword>
<protein>
    <recommendedName>
        <fullName evidence="17">Glutamate--tRNA ligase, chloroplastic/mitochondrial</fullName>
        <ecNumber evidence="5">6.1.1.17</ecNumber>
    </recommendedName>
    <alternativeName>
        <fullName evidence="15">Glutamyl-tRNA synthetase</fullName>
    </alternativeName>
</protein>
<organism evidence="21 22">
    <name type="scientific">Raphanus sativus</name>
    <name type="common">Radish</name>
    <name type="synonym">Raphanus raphanistrum var. sativus</name>
    <dbReference type="NCBI Taxonomy" id="3726"/>
    <lineage>
        <taxon>Eukaryota</taxon>
        <taxon>Viridiplantae</taxon>
        <taxon>Streptophyta</taxon>
        <taxon>Embryophyta</taxon>
        <taxon>Tracheophyta</taxon>
        <taxon>Spermatophyta</taxon>
        <taxon>Magnoliopsida</taxon>
        <taxon>eudicotyledons</taxon>
        <taxon>Gunneridae</taxon>
        <taxon>Pentapetalae</taxon>
        <taxon>rosids</taxon>
        <taxon>malvids</taxon>
        <taxon>Brassicales</taxon>
        <taxon>Brassicaceae</taxon>
        <taxon>Brassiceae</taxon>
        <taxon>Raphanus</taxon>
    </lineage>
</organism>
<feature type="domain" description="Glutamyl/glutaminyl-tRNA synthetase class Ib catalytic" evidence="19">
    <location>
        <begin position="51"/>
        <end position="367"/>
    </location>
</feature>
<dbReference type="SUPFAM" id="SSF48163">
    <property type="entry name" value="An anticodon-binding domain of class I aminoacyl-tRNA synthetases"/>
    <property type="match status" value="1"/>
</dbReference>
<dbReference type="GO" id="GO:0005739">
    <property type="term" value="C:mitochondrion"/>
    <property type="evidence" value="ECO:0007669"/>
    <property type="project" value="UniProtKB-SubCell"/>
</dbReference>
<evidence type="ECO:0000256" key="15">
    <source>
        <dbReference type="ARBA" id="ARBA00030865"/>
    </source>
</evidence>
<keyword evidence="13" id="KW-0496">Mitochondrion</keyword>
<dbReference type="EC" id="6.1.1.17" evidence="5"/>
<evidence type="ECO:0000256" key="18">
    <source>
        <dbReference type="RuleBase" id="RU363037"/>
    </source>
</evidence>
<evidence type="ECO:0000256" key="17">
    <source>
        <dbReference type="ARBA" id="ARBA00067539"/>
    </source>
</evidence>
<keyword evidence="6" id="KW-0150">Chloroplast</keyword>
<dbReference type="OrthoDB" id="428822at2759"/>
<evidence type="ECO:0000259" key="20">
    <source>
        <dbReference type="Pfam" id="PF19269"/>
    </source>
</evidence>
<accession>A0A6J0NUL6</accession>
<dbReference type="FunFam" id="3.40.50.620:FF:000045">
    <property type="entry name" value="Glutamate--tRNA ligase, mitochondrial"/>
    <property type="match status" value="1"/>
</dbReference>
<sequence length="567" mass="62748">MASLVFNTPWLRVRSLPELAPTFLRRRQSSRRSFAVVACSSSPPGSNGGSVRVRFAPSPTGNLHVGGARTALFNYLFARSKGGKFVLRIEDTDLERSTRESEAAVLQDLSWLGLDWDEGPEVGGEFGPYRQSERNALYKQYAEKLLESGQVYRCFCSTEELVKMKEIAKLKQLPPVYTGKWATASDAEVEQELANGTPFTYRFRVPKEGSLKINDLIRGEVCWNLDTLGDFVVMRSNGQPVYNFCVTVDDATMAISHVIRAEEHLPNTLRQALIYKALEFPMPQFAHVSLILAPDRSKLSKRHGATSVGQYREMGFLPQGMVNYLALLGWGDGTENEFFTLEQLVEKFSIERVNKSGAIFDSTKLRWMNGLHLKALPSEKLTKLVGERWKSAGILTQSEGSFVDEAVELLKDGIDLVTDSDQVLLNLLSYPLHATLASPEAKPAVEDRLHEVAASLVAAYDSGEIPGALAEGQSGWQKWVKAFGKSTKRKGKSLFMPLRVLLTGKLHGPEMATSIVLIHKAGSPGIVAPQAGFVSMEERFKILREMDWEAFNKGESVPLEPTAAAST</sequence>
<dbReference type="Pfam" id="PF19269">
    <property type="entry name" value="Anticodon_2"/>
    <property type="match status" value="1"/>
</dbReference>
<dbReference type="PANTHER" id="PTHR43311:SF2">
    <property type="entry name" value="GLUTAMATE--TRNA LIGASE, MITOCHONDRIAL-RELATED"/>
    <property type="match status" value="1"/>
</dbReference>
<dbReference type="PANTHER" id="PTHR43311">
    <property type="entry name" value="GLUTAMATE--TRNA LIGASE"/>
    <property type="match status" value="1"/>
</dbReference>
<dbReference type="GO" id="GO:0048608">
    <property type="term" value="P:reproductive structure development"/>
    <property type="evidence" value="ECO:0007669"/>
    <property type="project" value="UniProtKB-ARBA"/>
</dbReference>
<evidence type="ECO:0000256" key="4">
    <source>
        <dbReference type="ARBA" id="ARBA00007894"/>
    </source>
</evidence>
<dbReference type="GO" id="GO:0004818">
    <property type="term" value="F:glutamate-tRNA ligase activity"/>
    <property type="evidence" value="ECO:0007669"/>
    <property type="project" value="UniProtKB-EC"/>
</dbReference>
<keyword evidence="9 18" id="KW-0547">Nucleotide-binding</keyword>
<dbReference type="InterPro" id="IPR014729">
    <property type="entry name" value="Rossmann-like_a/b/a_fold"/>
</dbReference>
<keyword evidence="8" id="KW-0934">Plastid</keyword>
<evidence type="ECO:0000256" key="12">
    <source>
        <dbReference type="ARBA" id="ARBA00022946"/>
    </source>
</evidence>
<dbReference type="Proteomes" id="UP000504610">
    <property type="component" value="Chromosome 5"/>
</dbReference>
<dbReference type="InterPro" id="IPR000924">
    <property type="entry name" value="Glu/Gln-tRNA-synth"/>
</dbReference>
<comment type="similarity">
    <text evidence="4">Belongs to the class-I aminoacyl-tRNA synthetase family. Glutamate--tRNA ligase type 1 subfamily.</text>
</comment>
<dbReference type="GeneID" id="108859122"/>
<dbReference type="InterPro" id="IPR033910">
    <property type="entry name" value="GluRS_core"/>
</dbReference>
<dbReference type="PROSITE" id="PS00178">
    <property type="entry name" value="AA_TRNA_LIGASE_I"/>
    <property type="match status" value="1"/>
</dbReference>
<dbReference type="Pfam" id="PF00749">
    <property type="entry name" value="tRNA-synt_1c"/>
    <property type="match status" value="1"/>
</dbReference>
<dbReference type="InterPro" id="IPR004527">
    <property type="entry name" value="Glu-tRNA-ligase_bac/mito"/>
</dbReference>
<keyword evidence="7 18" id="KW-0436">Ligase</keyword>
<dbReference type="InterPro" id="IPR008925">
    <property type="entry name" value="aa_tRNA-synth_I_cd-bd_sf"/>
</dbReference>
<dbReference type="AlphaFoldDB" id="A0A6J0NUL6"/>
<dbReference type="GO" id="GO:0000049">
    <property type="term" value="F:tRNA binding"/>
    <property type="evidence" value="ECO:0007669"/>
    <property type="project" value="InterPro"/>
</dbReference>
<dbReference type="InterPro" id="IPR001412">
    <property type="entry name" value="aa-tRNA-synth_I_CS"/>
</dbReference>
<keyword evidence="12" id="KW-0809">Transit peptide</keyword>
<feature type="domain" description="Aminoacyl-tRNA synthetase class I anticodon-binding" evidence="20">
    <location>
        <begin position="475"/>
        <end position="520"/>
    </location>
</feature>
<dbReference type="HAMAP" id="MF_00022">
    <property type="entry name" value="Glu_tRNA_synth_type1"/>
    <property type="match status" value="1"/>
</dbReference>
<evidence type="ECO:0000256" key="2">
    <source>
        <dbReference type="ARBA" id="ARBA00004173"/>
    </source>
</evidence>
<dbReference type="GO" id="GO:0006424">
    <property type="term" value="P:glutamyl-tRNA aminoacylation"/>
    <property type="evidence" value="ECO:0007669"/>
    <property type="project" value="InterPro"/>
</dbReference>
<dbReference type="InterPro" id="IPR020751">
    <property type="entry name" value="aa-tRNA-synth_I_codon-bd_sub2"/>
</dbReference>
<keyword evidence="21" id="KW-1185">Reference proteome</keyword>
<dbReference type="NCBIfam" id="TIGR00464">
    <property type="entry name" value="gltX_bact"/>
    <property type="match status" value="1"/>
</dbReference>
<evidence type="ECO:0000256" key="1">
    <source>
        <dbReference type="ARBA" id="ARBA00004051"/>
    </source>
</evidence>